<dbReference type="AlphaFoldDB" id="A0AA86AKV8"/>
<reference evidence="1 2" key="1">
    <citation type="journal article" date="2014" name="Environ. Microbiol.">
        <title>Insights into organohalide respiration and the versatile catabolism of Sulfurospirillum multivorans gained from comparative genomics and physiological studies.</title>
        <authorList>
            <person name="Goris T."/>
            <person name="Schubert T."/>
            <person name="Gadkari J."/>
            <person name="Wubet T."/>
            <person name="Tarkka M."/>
            <person name="Buscot F."/>
            <person name="Adrian L."/>
            <person name="Diekert G."/>
        </authorList>
    </citation>
    <scope>NUCLEOTIDE SEQUENCE [LARGE SCALE GENOMIC DNA]</scope>
    <source>
        <strain evidence="2">DM 12446 / JCM 15788 / NBRC 109480</strain>
    </source>
</reference>
<accession>A0AA86AKV8</accession>
<dbReference type="RefSeq" id="WP_158506018.1">
    <property type="nucleotide sequence ID" value="NZ_CP007201.1"/>
</dbReference>
<proteinExistence type="predicted"/>
<dbReference type="EMBL" id="CP007201">
    <property type="protein sequence ID" value="AHJ12329.1"/>
    <property type="molecule type" value="Genomic_DNA"/>
</dbReference>
<name>A0AA86AKV8_SULMK</name>
<evidence type="ECO:0000313" key="1">
    <source>
        <dbReference type="EMBL" id="AHJ12329.1"/>
    </source>
</evidence>
<organism evidence="1 2">
    <name type="scientific">Sulfurospirillum multivorans (strain DM 12446 / JCM 15788 / NBRC 109480)</name>
    <dbReference type="NCBI Taxonomy" id="1150621"/>
    <lineage>
        <taxon>Bacteria</taxon>
        <taxon>Pseudomonadati</taxon>
        <taxon>Campylobacterota</taxon>
        <taxon>Epsilonproteobacteria</taxon>
        <taxon>Campylobacterales</taxon>
        <taxon>Sulfurospirillaceae</taxon>
        <taxon>Sulfurospirillum</taxon>
    </lineage>
</organism>
<dbReference type="Proteomes" id="UP000019322">
    <property type="component" value="Chromosome"/>
</dbReference>
<gene>
    <name evidence="1" type="ORF">SMUL_1063</name>
</gene>
<dbReference type="KEGG" id="smul:SMUL_1063"/>
<evidence type="ECO:0000313" key="2">
    <source>
        <dbReference type="Proteomes" id="UP000019322"/>
    </source>
</evidence>
<protein>
    <submittedName>
        <fullName evidence="1">Uncharacterized protein</fullName>
    </submittedName>
</protein>
<sequence>MFEKENQVKVGDVIVTKEKRVPQMIVTDVGFLFCSARDSDGVDHLISIFDLIIIGSI</sequence>